<protein>
    <submittedName>
        <fullName evidence="1">Uncharacterized protein</fullName>
    </submittedName>
</protein>
<gene>
    <name evidence="1" type="ORF">H0H81_005406</name>
</gene>
<evidence type="ECO:0000313" key="2">
    <source>
        <dbReference type="Proteomes" id="UP000717328"/>
    </source>
</evidence>
<evidence type="ECO:0000313" key="1">
    <source>
        <dbReference type="EMBL" id="KAG5649210.1"/>
    </source>
</evidence>
<dbReference type="Proteomes" id="UP000717328">
    <property type="component" value="Unassembled WGS sequence"/>
</dbReference>
<reference evidence="1" key="1">
    <citation type="submission" date="2021-02" db="EMBL/GenBank/DDBJ databases">
        <authorList>
            <person name="Nieuwenhuis M."/>
            <person name="Van De Peppel L.J.J."/>
        </authorList>
    </citation>
    <scope>NUCLEOTIDE SEQUENCE</scope>
    <source>
        <strain evidence="1">D49</strain>
    </source>
</reference>
<dbReference type="AlphaFoldDB" id="A0A9P7GKZ9"/>
<reference evidence="1" key="2">
    <citation type="submission" date="2021-10" db="EMBL/GenBank/DDBJ databases">
        <title>Phylogenomics reveals ancestral predisposition of the termite-cultivated fungus Termitomyces towards a domesticated lifestyle.</title>
        <authorList>
            <person name="Auxier B."/>
            <person name="Grum-Grzhimaylo A."/>
            <person name="Cardenas M.E."/>
            <person name="Lodge J.D."/>
            <person name="Laessoe T."/>
            <person name="Pedersen O."/>
            <person name="Smith M.E."/>
            <person name="Kuyper T.W."/>
            <person name="Franco-Molano E.A."/>
            <person name="Baroni T.J."/>
            <person name="Aanen D.K."/>
        </authorList>
    </citation>
    <scope>NUCLEOTIDE SEQUENCE</scope>
    <source>
        <strain evidence="1">D49</strain>
    </source>
</reference>
<organism evidence="1 2">
    <name type="scientific">Sphagnurus paluster</name>
    <dbReference type="NCBI Taxonomy" id="117069"/>
    <lineage>
        <taxon>Eukaryota</taxon>
        <taxon>Fungi</taxon>
        <taxon>Dikarya</taxon>
        <taxon>Basidiomycota</taxon>
        <taxon>Agaricomycotina</taxon>
        <taxon>Agaricomycetes</taxon>
        <taxon>Agaricomycetidae</taxon>
        <taxon>Agaricales</taxon>
        <taxon>Tricholomatineae</taxon>
        <taxon>Lyophyllaceae</taxon>
        <taxon>Sphagnurus</taxon>
    </lineage>
</organism>
<sequence>MQPCLILAEALVVHSHTPCTGVRPRVAVLRFKPLATAMGTLCPRTVAARGTRRTLHTDAHTAVPPLHPAIAGPQKVAHMNTGTVHPLPGITRLTPTRFMPAWPRVVPHWVLPSTSPPPIHIQSGGAMVLATKSGAPLGALCPLRTVVLGTHTAIKFNTMNIGTRRPPTIIALGKHPSFSLPALHLIVSTQAAWS</sequence>
<accession>A0A9P7GKZ9</accession>
<keyword evidence="2" id="KW-1185">Reference proteome</keyword>
<dbReference type="EMBL" id="JABCKI010001372">
    <property type="protein sequence ID" value="KAG5649210.1"/>
    <property type="molecule type" value="Genomic_DNA"/>
</dbReference>
<name>A0A9P7GKZ9_9AGAR</name>
<comment type="caution">
    <text evidence="1">The sequence shown here is derived from an EMBL/GenBank/DDBJ whole genome shotgun (WGS) entry which is preliminary data.</text>
</comment>
<proteinExistence type="predicted"/>